<keyword evidence="2" id="KW-1185">Reference proteome</keyword>
<protein>
    <submittedName>
        <fullName evidence="1">Uncharacterized protein</fullName>
    </submittedName>
</protein>
<comment type="caution">
    <text evidence="1">The sequence shown here is derived from an EMBL/GenBank/DDBJ whole genome shotgun (WGS) entry which is preliminary data.</text>
</comment>
<sequence>MTDQVTTRTDAQTDLQHEAARLGALPAAPLAMPRQRLEHVPLRTRLARLRALIAPRADA</sequence>
<name>A0ABR6HPY3_9RHOB</name>
<reference evidence="1 2" key="1">
    <citation type="submission" date="2020-08" db="EMBL/GenBank/DDBJ databases">
        <title>Genomic Encyclopedia of Type Strains, Phase III (KMG-III): the genomes of soil and plant-associated and newly described type strains.</title>
        <authorList>
            <person name="Whitman W."/>
        </authorList>
    </citation>
    <scope>NUCLEOTIDE SEQUENCE [LARGE SCALE GENOMIC DNA]</scope>
    <source>
        <strain evidence="1 2">CECT 8572</strain>
    </source>
</reference>
<gene>
    <name evidence="1" type="ORF">FHS00_002056</name>
</gene>
<accession>A0ABR6HPY3</accession>
<organism evidence="1 2">
    <name type="scientific">Limimaricola variabilis</name>
    <dbReference type="NCBI Taxonomy" id="1492771"/>
    <lineage>
        <taxon>Bacteria</taxon>
        <taxon>Pseudomonadati</taxon>
        <taxon>Pseudomonadota</taxon>
        <taxon>Alphaproteobacteria</taxon>
        <taxon>Rhodobacterales</taxon>
        <taxon>Paracoccaceae</taxon>
        <taxon>Limimaricola</taxon>
    </lineage>
</organism>
<dbReference type="RefSeq" id="WP_183472672.1">
    <property type="nucleotide sequence ID" value="NZ_JACIBX010000007.1"/>
</dbReference>
<dbReference type="Proteomes" id="UP000576152">
    <property type="component" value="Unassembled WGS sequence"/>
</dbReference>
<evidence type="ECO:0000313" key="1">
    <source>
        <dbReference type="EMBL" id="MBB3712468.1"/>
    </source>
</evidence>
<proteinExistence type="predicted"/>
<dbReference type="EMBL" id="JACIBX010000007">
    <property type="protein sequence ID" value="MBB3712468.1"/>
    <property type="molecule type" value="Genomic_DNA"/>
</dbReference>
<evidence type="ECO:0000313" key="2">
    <source>
        <dbReference type="Proteomes" id="UP000576152"/>
    </source>
</evidence>